<dbReference type="GO" id="GO:0019243">
    <property type="term" value="P:methylglyoxal catabolic process to D-lactate via S-lactoyl-glutathione"/>
    <property type="evidence" value="ECO:0007669"/>
    <property type="project" value="TreeGrafter"/>
</dbReference>
<sequence length="425" mass="46015">MAGRSASGARGYLSVRAGRPCRRLLAKAREDAGHEADVVKVVVDSGAAMTRREAISMVSAAALSSSAIASLLRASPSVAAEPGILQTRRNELQSVLETLQGDPKDELAIAEKNLLNAQIKAYEANAEFVSKTRGLVTSGKQNFLQHAVLEVKDLDKAVKFWTQGLGMRVNRSRGSGPGRQAFVSYGPETLVAENGGNFALELVENPNKQVDNSGQYFQFALSNSLRVNRLYNSGGEITFGYGYFEIVAPDGYKVVVYIENRRDPFDLIGVPVDDVEATASYYERVFGMTADRKYGSVSVGRFEPARTPGSVLMTYGDPADNTSILLVPRGQGSKAEPPASVKIAVLDQDVFQRRDNLIQGGLQPKFVGEVPGTGGTKVALAVPRQGVPLVFVDYEDFEREQPQPTVLSIAEEIQQYVAMAKDDEN</sequence>
<name>A0AAX4PJF8_9CHLO</name>
<dbReference type="GO" id="GO:0005737">
    <property type="term" value="C:cytoplasm"/>
    <property type="evidence" value="ECO:0007669"/>
    <property type="project" value="TreeGrafter"/>
</dbReference>
<accession>A0AAX4PJF8</accession>
<keyword evidence="3" id="KW-1185">Reference proteome</keyword>
<dbReference type="InterPro" id="IPR004360">
    <property type="entry name" value="Glyas_Fos-R_dOase_dom"/>
</dbReference>
<dbReference type="SUPFAM" id="SSF54593">
    <property type="entry name" value="Glyoxalase/Bleomycin resistance protein/Dihydroxybiphenyl dioxygenase"/>
    <property type="match status" value="2"/>
</dbReference>
<dbReference type="Pfam" id="PF00903">
    <property type="entry name" value="Glyoxalase"/>
    <property type="match status" value="2"/>
</dbReference>
<feature type="domain" description="VOC" evidence="1">
    <location>
        <begin position="264"/>
        <end position="394"/>
    </location>
</feature>
<dbReference type="CDD" id="cd06587">
    <property type="entry name" value="VOC"/>
    <property type="match status" value="1"/>
</dbReference>
<evidence type="ECO:0000313" key="3">
    <source>
        <dbReference type="Proteomes" id="UP001472866"/>
    </source>
</evidence>
<dbReference type="GO" id="GO:0004462">
    <property type="term" value="F:lactoylglutathione lyase activity"/>
    <property type="evidence" value="ECO:0007669"/>
    <property type="project" value="TreeGrafter"/>
</dbReference>
<dbReference type="InterPro" id="IPR029068">
    <property type="entry name" value="Glyas_Bleomycin-R_OHBP_Dase"/>
</dbReference>
<dbReference type="InterPro" id="IPR037523">
    <property type="entry name" value="VOC_core"/>
</dbReference>
<organism evidence="2 3">
    <name type="scientific">Chloropicon roscoffensis</name>
    <dbReference type="NCBI Taxonomy" id="1461544"/>
    <lineage>
        <taxon>Eukaryota</taxon>
        <taxon>Viridiplantae</taxon>
        <taxon>Chlorophyta</taxon>
        <taxon>Chloropicophyceae</taxon>
        <taxon>Chloropicales</taxon>
        <taxon>Chloropicaceae</taxon>
        <taxon>Chloropicon</taxon>
    </lineage>
</organism>
<dbReference type="PANTHER" id="PTHR46036">
    <property type="entry name" value="LACTOYLGLUTATHIONE LYASE"/>
    <property type="match status" value="1"/>
</dbReference>
<evidence type="ECO:0000259" key="1">
    <source>
        <dbReference type="PROSITE" id="PS51819"/>
    </source>
</evidence>
<feature type="domain" description="VOC" evidence="1">
    <location>
        <begin position="143"/>
        <end position="259"/>
    </location>
</feature>
<proteinExistence type="predicted"/>
<dbReference type="Gene3D" id="3.10.180.10">
    <property type="entry name" value="2,3-Dihydroxybiphenyl 1,2-Dioxygenase, domain 1"/>
    <property type="match status" value="1"/>
</dbReference>
<dbReference type="Proteomes" id="UP001472866">
    <property type="component" value="Chromosome 14"/>
</dbReference>
<protein>
    <recommendedName>
        <fullName evidence="1">VOC domain-containing protein</fullName>
    </recommendedName>
</protein>
<dbReference type="PROSITE" id="PS51819">
    <property type="entry name" value="VOC"/>
    <property type="match status" value="2"/>
</dbReference>
<dbReference type="EMBL" id="CP151514">
    <property type="protein sequence ID" value="WZN66198.1"/>
    <property type="molecule type" value="Genomic_DNA"/>
</dbReference>
<dbReference type="AlphaFoldDB" id="A0AAX4PJF8"/>
<gene>
    <name evidence="2" type="ORF">HKI87_14g77630</name>
</gene>
<evidence type="ECO:0000313" key="2">
    <source>
        <dbReference type="EMBL" id="WZN66198.1"/>
    </source>
</evidence>
<dbReference type="PANTHER" id="PTHR46036:SF5">
    <property type="entry name" value="LACTOYLGLUTATHIONE LYASE"/>
    <property type="match status" value="1"/>
</dbReference>
<reference evidence="2 3" key="1">
    <citation type="submission" date="2024-03" db="EMBL/GenBank/DDBJ databases">
        <title>Complete genome sequence of the green alga Chloropicon roscoffensis RCC1871.</title>
        <authorList>
            <person name="Lemieux C."/>
            <person name="Pombert J.-F."/>
            <person name="Otis C."/>
            <person name="Turmel M."/>
        </authorList>
    </citation>
    <scope>NUCLEOTIDE SEQUENCE [LARGE SCALE GENOMIC DNA]</scope>
    <source>
        <strain evidence="2 3">RCC1871</strain>
    </source>
</reference>